<gene>
    <name evidence="2" type="ORF">DASC09_053200</name>
</gene>
<sequence>MPEVSEQAIKTADEAAISNVQQPLSPDSEVLPTENNNDNHNNNKNDDNDGNTSTNYKEIYESLLNQYNTQITESEKLFAQEKTLRKILNNLSRKNSAILDLLAEYEDGMAKSSEDVTSEISQDSNINIKDKPPLQFLEAYSSENAPSVTKKIETIIEKKPELATILQLALDVNSNQETHSKLGKSQEIIKRHEQLFQLYNNIPLLPSDRELICREQNPSSTSSWLKLNYPKIFNDTGDLLNTLRPLPDTSAYILLNSLISLPEGVNAKDPKLNQARKSGEEEKHEEDREAKRQKVE</sequence>
<name>A0AAV5QTR4_9ASCO</name>
<dbReference type="EMBL" id="BTFZ01000013">
    <property type="protein sequence ID" value="GMM37995.1"/>
    <property type="molecule type" value="Genomic_DNA"/>
</dbReference>
<dbReference type="Proteomes" id="UP001360560">
    <property type="component" value="Unassembled WGS sequence"/>
</dbReference>
<evidence type="ECO:0000313" key="2">
    <source>
        <dbReference type="EMBL" id="GMM37995.1"/>
    </source>
</evidence>
<keyword evidence="3" id="KW-1185">Reference proteome</keyword>
<accession>A0AAV5QTR4</accession>
<feature type="region of interest" description="Disordered" evidence="1">
    <location>
        <begin position="264"/>
        <end position="296"/>
    </location>
</feature>
<evidence type="ECO:0000313" key="3">
    <source>
        <dbReference type="Proteomes" id="UP001360560"/>
    </source>
</evidence>
<dbReference type="RefSeq" id="XP_064854991.1">
    <property type="nucleotide sequence ID" value="XM_064998919.1"/>
</dbReference>
<proteinExistence type="predicted"/>
<organism evidence="2 3">
    <name type="scientific">Saccharomycopsis crataegensis</name>
    <dbReference type="NCBI Taxonomy" id="43959"/>
    <lineage>
        <taxon>Eukaryota</taxon>
        <taxon>Fungi</taxon>
        <taxon>Dikarya</taxon>
        <taxon>Ascomycota</taxon>
        <taxon>Saccharomycotina</taxon>
        <taxon>Saccharomycetes</taxon>
        <taxon>Saccharomycopsidaceae</taxon>
        <taxon>Saccharomycopsis</taxon>
    </lineage>
</organism>
<dbReference type="AlphaFoldDB" id="A0AAV5QTR4"/>
<dbReference type="GeneID" id="90075970"/>
<feature type="compositionally biased region" description="Basic and acidic residues" evidence="1">
    <location>
        <begin position="266"/>
        <end position="296"/>
    </location>
</feature>
<reference evidence="2 3" key="1">
    <citation type="journal article" date="2023" name="Elife">
        <title>Identification of key yeast species and microbe-microbe interactions impacting larval growth of Drosophila in the wild.</title>
        <authorList>
            <person name="Mure A."/>
            <person name="Sugiura Y."/>
            <person name="Maeda R."/>
            <person name="Honda K."/>
            <person name="Sakurai N."/>
            <person name="Takahashi Y."/>
            <person name="Watada M."/>
            <person name="Katoh T."/>
            <person name="Gotoh A."/>
            <person name="Gotoh Y."/>
            <person name="Taniguchi I."/>
            <person name="Nakamura K."/>
            <person name="Hayashi T."/>
            <person name="Katayama T."/>
            <person name="Uemura T."/>
            <person name="Hattori Y."/>
        </authorList>
    </citation>
    <scope>NUCLEOTIDE SEQUENCE [LARGE SCALE GENOMIC DNA]</scope>
    <source>
        <strain evidence="2 3">SC-9</strain>
    </source>
</reference>
<evidence type="ECO:0000256" key="1">
    <source>
        <dbReference type="SAM" id="MobiDB-lite"/>
    </source>
</evidence>
<protein>
    <submittedName>
        <fullName evidence="2">Uncharacterized protein</fullName>
    </submittedName>
</protein>
<comment type="caution">
    <text evidence="2">The sequence shown here is derived from an EMBL/GenBank/DDBJ whole genome shotgun (WGS) entry which is preliminary data.</text>
</comment>
<feature type="region of interest" description="Disordered" evidence="1">
    <location>
        <begin position="13"/>
        <end position="54"/>
    </location>
</feature>